<evidence type="ECO:0000313" key="2">
    <source>
        <dbReference type="EMBL" id="APT60366.1"/>
    </source>
</evidence>
<geneLocation type="plasmid" evidence="1 3">
    <name>1</name>
</geneLocation>
<evidence type="ECO:0000313" key="3">
    <source>
        <dbReference type="Proteomes" id="UP000185494"/>
    </source>
</evidence>
<dbReference type="AlphaFoldDB" id="A0A1L7ANK6"/>
<accession>A0A1L7ANK6</accession>
<organism evidence="2 3">
    <name type="scientific">Roseomonas gilardii</name>
    <dbReference type="NCBI Taxonomy" id="257708"/>
    <lineage>
        <taxon>Bacteria</taxon>
        <taxon>Pseudomonadati</taxon>
        <taxon>Pseudomonadota</taxon>
        <taxon>Alphaproteobacteria</taxon>
        <taxon>Acetobacterales</taxon>
        <taxon>Roseomonadaceae</taxon>
        <taxon>Roseomonas</taxon>
    </lineage>
</organism>
<dbReference type="Proteomes" id="UP000185494">
    <property type="component" value="Chromosome 2"/>
</dbReference>
<proteinExistence type="predicted"/>
<sequence>MAAPSCVFTITRAAEMLGETEEWLEELADQLEPEDGRLWIYDTDDRATLGFTERGIESLKELSLDQKR</sequence>
<dbReference type="Proteomes" id="UP000185494">
    <property type="component" value="Chromosome 1"/>
</dbReference>
<dbReference type="EMBL" id="CP015585">
    <property type="protein sequence ID" value="APT60234.1"/>
    <property type="molecule type" value="Genomic_DNA"/>
</dbReference>
<dbReference type="KEGG" id="rgi:RGI145_23765"/>
<dbReference type="KEGG" id="rgi:RGI145_23110"/>
<geneLocation type="plasmid" evidence="2 3">
    <name>2</name>
</geneLocation>
<reference evidence="2 3" key="1">
    <citation type="submission" date="2016-05" db="EMBL/GenBank/DDBJ databases">
        <title>Complete Genome and Methylome Analysis of Psychrotrophic Bacterial Isolates from Antarctic Lake Untersee.</title>
        <authorList>
            <person name="Fomenkov A."/>
            <person name="Akimov V.N."/>
            <person name="Vasilyeva L.V."/>
            <person name="Andersen D."/>
            <person name="Vincze T."/>
            <person name="Roberts R.J."/>
        </authorList>
    </citation>
    <scope>NUCLEOTIDE SEQUENCE [LARGE SCALE GENOMIC DNA]</scope>
    <source>
        <strain evidence="2 3">U14-5</strain>
        <plasmid evidence="1">1</plasmid>
        <plasmid evidence="2">2</plasmid>
        <plasmid evidence="3">Plasmid 1</plasmid>
        <plasmid evidence="3">Plasmid 2</plasmid>
    </source>
</reference>
<evidence type="ECO:0000313" key="1">
    <source>
        <dbReference type="EMBL" id="APT60234.1"/>
    </source>
</evidence>
<keyword evidence="2" id="KW-0614">Plasmid</keyword>
<dbReference type="RefSeq" id="WP_019463438.1">
    <property type="nucleotide sequence ID" value="NZ_CP015585.1"/>
</dbReference>
<protein>
    <submittedName>
        <fullName evidence="2">Uncharacterized protein</fullName>
    </submittedName>
</protein>
<dbReference type="EMBL" id="CP015586">
    <property type="protein sequence ID" value="APT60366.1"/>
    <property type="molecule type" value="Genomic_DNA"/>
</dbReference>
<gene>
    <name evidence="1" type="ORF">RGI145_23110</name>
    <name evidence="2" type="ORF">RGI145_23765</name>
</gene>
<name>A0A1L7ANK6_9PROT</name>